<protein>
    <submittedName>
        <fullName evidence="2">Membrane protein FxsA</fullName>
    </submittedName>
</protein>
<dbReference type="OrthoDB" id="9792788at2"/>
<keyword evidence="3" id="KW-1185">Reference proteome</keyword>
<dbReference type="RefSeq" id="WP_089198775.1">
    <property type="nucleotide sequence ID" value="NZ_NHRJ02000002.1"/>
</dbReference>
<dbReference type="PANTHER" id="PTHR35335">
    <property type="entry name" value="UPF0716 PROTEIN FXSA"/>
    <property type="match status" value="1"/>
</dbReference>
<gene>
    <name evidence="2" type="ORF">CBW46_004200</name>
</gene>
<dbReference type="PANTHER" id="PTHR35335:SF1">
    <property type="entry name" value="UPF0716 PROTEIN FXSA"/>
    <property type="match status" value="1"/>
</dbReference>
<reference evidence="2" key="1">
    <citation type="submission" date="2018-06" db="EMBL/GenBank/DDBJ databases">
        <title>Paenibacillus xerothermodurans sp. nov. an extremely dry heat resistant spore forming bacterium isolated from the soil of Cape Canaveral, Florida.</title>
        <authorList>
            <person name="Seuylemezian A."/>
            <person name="Kaur N."/>
            <person name="Patil P."/>
            <person name="Patil P."/>
            <person name="Mayilraj S."/>
            <person name="Vaishampayan P."/>
        </authorList>
    </citation>
    <scope>NUCLEOTIDE SEQUENCE [LARGE SCALE GENOMIC DNA]</scope>
    <source>
        <strain evidence="2">ATCC 27380</strain>
    </source>
</reference>
<keyword evidence="1" id="KW-0812">Transmembrane</keyword>
<proteinExistence type="predicted"/>
<dbReference type="AlphaFoldDB" id="A0A2W1NS66"/>
<accession>A0A2W1NS66</accession>
<keyword evidence="1" id="KW-1133">Transmembrane helix</keyword>
<comment type="caution">
    <text evidence="2">The sequence shown here is derived from an EMBL/GenBank/DDBJ whole genome shotgun (WGS) entry which is preliminary data.</text>
</comment>
<dbReference type="EMBL" id="NHRJ02000002">
    <property type="protein sequence ID" value="PZE21633.1"/>
    <property type="molecule type" value="Genomic_DNA"/>
</dbReference>
<evidence type="ECO:0000313" key="2">
    <source>
        <dbReference type="EMBL" id="PZE21633.1"/>
    </source>
</evidence>
<dbReference type="NCBIfam" id="NF008528">
    <property type="entry name" value="PRK11463.1-2"/>
    <property type="match status" value="1"/>
</dbReference>
<dbReference type="GO" id="GO:0016020">
    <property type="term" value="C:membrane"/>
    <property type="evidence" value="ECO:0007669"/>
    <property type="project" value="InterPro"/>
</dbReference>
<dbReference type="Proteomes" id="UP000214746">
    <property type="component" value="Unassembled WGS sequence"/>
</dbReference>
<keyword evidence="1" id="KW-0472">Membrane</keyword>
<feature type="transmembrane region" description="Helical" evidence="1">
    <location>
        <begin position="29"/>
        <end position="46"/>
    </location>
</feature>
<organism evidence="2 3">
    <name type="scientific">Paenibacillus xerothermodurans</name>
    <dbReference type="NCBI Taxonomy" id="1977292"/>
    <lineage>
        <taxon>Bacteria</taxon>
        <taxon>Bacillati</taxon>
        <taxon>Bacillota</taxon>
        <taxon>Bacilli</taxon>
        <taxon>Bacillales</taxon>
        <taxon>Paenibacillaceae</taxon>
        <taxon>Paenibacillus</taxon>
    </lineage>
</organism>
<dbReference type="Pfam" id="PF04186">
    <property type="entry name" value="FxsA"/>
    <property type="match status" value="1"/>
</dbReference>
<evidence type="ECO:0000256" key="1">
    <source>
        <dbReference type="SAM" id="Phobius"/>
    </source>
</evidence>
<sequence>MFRWLLALFIIVPALEIWGLIAAGRWIGGWQTVVLIIVIAVLGAYFSKREATRVWNQASRQLSRGEMPAGTILDGLCVLVGGIMLLFPGFFTDIIGLFFLLPFTRPLAKRGILYVLRKQIAKGGIRVFRRW</sequence>
<dbReference type="InterPro" id="IPR007313">
    <property type="entry name" value="FxsA"/>
</dbReference>
<name>A0A2W1NS66_PAEXE</name>
<evidence type="ECO:0000313" key="3">
    <source>
        <dbReference type="Proteomes" id="UP000214746"/>
    </source>
</evidence>
<feature type="transmembrane region" description="Helical" evidence="1">
    <location>
        <begin position="67"/>
        <end position="88"/>
    </location>
</feature>